<keyword evidence="3" id="KW-1185">Reference proteome</keyword>
<evidence type="ECO:0000313" key="3">
    <source>
        <dbReference type="Proteomes" id="UP001595834"/>
    </source>
</evidence>
<evidence type="ECO:0000256" key="1">
    <source>
        <dbReference type="SAM" id="MobiDB-lite"/>
    </source>
</evidence>
<dbReference type="EMBL" id="JBHSIZ010000056">
    <property type="protein sequence ID" value="MFC4962164.1"/>
    <property type="molecule type" value="Genomic_DNA"/>
</dbReference>
<feature type="non-terminal residue" evidence="2">
    <location>
        <position position="1"/>
    </location>
</feature>
<proteinExistence type="predicted"/>
<dbReference type="Proteomes" id="UP001595834">
    <property type="component" value="Unassembled WGS sequence"/>
</dbReference>
<name>A0ABV9V1T6_9ACTN</name>
<organism evidence="2 3">
    <name type="scientific">Streptomyces mauvecolor</name>
    <dbReference type="NCBI Taxonomy" id="58345"/>
    <lineage>
        <taxon>Bacteria</taxon>
        <taxon>Bacillati</taxon>
        <taxon>Actinomycetota</taxon>
        <taxon>Actinomycetes</taxon>
        <taxon>Kitasatosporales</taxon>
        <taxon>Streptomycetaceae</taxon>
        <taxon>Streptomyces</taxon>
    </lineage>
</organism>
<dbReference type="RefSeq" id="WP_381230181.1">
    <property type="nucleotide sequence ID" value="NZ_JBHSIZ010000056.1"/>
</dbReference>
<evidence type="ECO:0000313" key="2">
    <source>
        <dbReference type="EMBL" id="MFC4962164.1"/>
    </source>
</evidence>
<protein>
    <submittedName>
        <fullName evidence="2">Transcriptional regulator</fullName>
    </submittedName>
</protein>
<accession>A0ABV9V1T6</accession>
<gene>
    <name evidence="2" type="ORF">ACFPFX_38370</name>
</gene>
<sequence length="613" mass="66001">PKPTPNTPYPNGPLAVVDGDGTAYCTGGLVLDCPAKTLSGLVDWTLNESGLGAQALHPSGKDADPLIVLTESAAVRFGLPAQLPDDPAVQRAQRLPDDHKVIKALTRAKWKLTKRGLGPWPRIYRPATGNRRQCVQLALVSWGALDARDWGKDFARAATAGEIPPPELARVLATYAALVLTPRGGGATCGIALMEALRPRTRAVRSEDGGWMSGPQPGSLTLAVDPAPCEAPAEHPVPSTLWGTNNRPLEQAINEEAYEWIRDPELLTDEECLKPYALGLDVNMAFAAALNRLVVGLGEAVHLNAPDFDKALPGSWHVDLSHIDIDPRLPNPFTPDGTKPTGPAWYATPTVAYAAELGHHVQPLEAWVRPTTDQLARLGIPAPAAAWEIGDTDRLDRLGLTTTPPAFLHQVVRFDNGAYFDPVYKHLRQAYLTVMEQLGVTPGMAAPDFVEAMSVHKQQDPGLAAVLTAIKGTVKGGVGKMRERPQGKNYRPGEPWPALARPTWRPDLRAAIISTARINMHRKMLKMAAAGLYPIAVLSDCVVYPSDDQAPQNLLPTGPDGKPLPGIFRLGVSPGMVKVEGVQPFLWAAHLLDQGDNPARHIKDPQSNEDSGE</sequence>
<reference evidence="3" key="1">
    <citation type="journal article" date="2019" name="Int. J. Syst. Evol. Microbiol.">
        <title>The Global Catalogue of Microorganisms (GCM) 10K type strain sequencing project: providing services to taxonomists for standard genome sequencing and annotation.</title>
        <authorList>
            <consortium name="The Broad Institute Genomics Platform"/>
            <consortium name="The Broad Institute Genome Sequencing Center for Infectious Disease"/>
            <person name="Wu L."/>
            <person name="Ma J."/>
        </authorList>
    </citation>
    <scope>NUCLEOTIDE SEQUENCE [LARGE SCALE GENOMIC DNA]</scope>
    <source>
        <strain evidence="3">CCM 7224</strain>
    </source>
</reference>
<feature type="region of interest" description="Disordered" evidence="1">
    <location>
        <begin position="477"/>
        <end position="498"/>
    </location>
</feature>
<comment type="caution">
    <text evidence="2">The sequence shown here is derived from an EMBL/GenBank/DDBJ whole genome shotgun (WGS) entry which is preliminary data.</text>
</comment>